<evidence type="ECO:0000313" key="3">
    <source>
        <dbReference type="Proteomes" id="UP001642540"/>
    </source>
</evidence>
<feature type="domain" description="F-box" evidence="1">
    <location>
        <begin position="12"/>
        <end position="49"/>
    </location>
</feature>
<protein>
    <recommendedName>
        <fullName evidence="1">F-box domain-containing protein</fullName>
    </recommendedName>
</protein>
<dbReference type="Pfam" id="PF00646">
    <property type="entry name" value="F-box"/>
    <property type="match status" value="1"/>
</dbReference>
<evidence type="ECO:0000259" key="1">
    <source>
        <dbReference type="SMART" id="SM00256"/>
    </source>
</evidence>
<sequence length="487" mass="56782">MELRSPKTTPILSPELWNHIFQFLSPKDLLSIINTCLEWSELLEDRKKTFLLPLIIPSIMQHVDAKTSFKFRKISKSAKLGVDETLQSFSNSDDDKPFGFHYEDSSNQQHLRKIAHKTNSRYEKCFKIYSPFLTHIFPDLTTISSNINPFLMGHIHYSDHSSMEWSLLTRNDHVVNILPKFGHHILSIKCNVIENRRDILPFSHFVSNLQHVPNLKRLEMKPYRDFNPLAYPVLPALPTTSYDFPPLPKLLLLNVNSVDGDRESISSFVLEMLKKYSQQLTAFTCRASLFTLASLNLEEPSTSFPNMKKFRLLATRSEIPAALNKLSNVSWRLERFHLEVSGSLNDRKLNPHDVLSKINKFHQSLVHLELNCQLEAKDNESEAGNEHNYRQMSKLKILITCPSNLKLGLFKRFLERSCLTLKEVHLLTNDGDFMMFREEGRWALEQIRSVDKVVFWYRKYVRREQINTKYTMRRTEAKTSYGTEDST</sequence>
<dbReference type="InterPro" id="IPR036047">
    <property type="entry name" value="F-box-like_dom_sf"/>
</dbReference>
<keyword evidence="3" id="KW-1185">Reference proteome</keyword>
<comment type="caution">
    <text evidence="2">The sequence shown here is derived from an EMBL/GenBank/DDBJ whole genome shotgun (WGS) entry which is preliminary data.</text>
</comment>
<dbReference type="CDD" id="cd09917">
    <property type="entry name" value="F-box_SF"/>
    <property type="match status" value="1"/>
</dbReference>
<dbReference type="SUPFAM" id="SSF81383">
    <property type="entry name" value="F-box domain"/>
    <property type="match status" value="1"/>
</dbReference>
<proteinExistence type="predicted"/>
<gene>
    <name evidence="2" type="ORF">ODALV1_LOCUS28211</name>
</gene>
<dbReference type="SMART" id="SM00256">
    <property type="entry name" value="FBOX"/>
    <property type="match status" value="2"/>
</dbReference>
<accession>A0ABP1S049</accession>
<dbReference type="Proteomes" id="UP001642540">
    <property type="component" value="Unassembled WGS sequence"/>
</dbReference>
<dbReference type="InterPro" id="IPR001810">
    <property type="entry name" value="F-box_dom"/>
</dbReference>
<organism evidence="2 3">
    <name type="scientific">Orchesella dallaii</name>
    <dbReference type="NCBI Taxonomy" id="48710"/>
    <lineage>
        <taxon>Eukaryota</taxon>
        <taxon>Metazoa</taxon>
        <taxon>Ecdysozoa</taxon>
        <taxon>Arthropoda</taxon>
        <taxon>Hexapoda</taxon>
        <taxon>Collembola</taxon>
        <taxon>Entomobryomorpha</taxon>
        <taxon>Entomobryoidea</taxon>
        <taxon>Orchesellidae</taxon>
        <taxon>Orchesellinae</taxon>
        <taxon>Orchesella</taxon>
    </lineage>
</organism>
<reference evidence="2 3" key="1">
    <citation type="submission" date="2024-08" db="EMBL/GenBank/DDBJ databases">
        <authorList>
            <person name="Cucini C."/>
            <person name="Frati F."/>
        </authorList>
    </citation>
    <scope>NUCLEOTIDE SEQUENCE [LARGE SCALE GENOMIC DNA]</scope>
</reference>
<dbReference type="Gene3D" id="1.20.1280.50">
    <property type="match status" value="1"/>
</dbReference>
<name>A0ABP1S049_9HEXA</name>
<evidence type="ECO:0000313" key="2">
    <source>
        <dbReference type="EMBL" id="CAL8140256.1"/>
    </source>
</evidence>
<feature type="domain" description="F-box" evidence="1">
    <location>
        <begin position="52"/>
        <end position="102"/>
    </location>
</feature>
<dbReference type="EMBL" id="CAXLJM020000135">
    <property type="protein sequence ID" value="CAL8140256.1"/>
    <property type="molecule type" value="Genomic_DNA"/>
</dbReference>